<protein>
    <submittedName>
        <fullName evidence="1">Uncharacterized protein</fullName>
    </submittedName>
</protein>
<comment type="caution">
    <text evidence="1">The sequence shown here is derived from an EMBL/GenBank/DDBJ whole genome shotgun (WGS) entry which is preliminary data.</text>
</comment>
<dbReference type="AlphaFoldDB" id="A0A822ZNN8"/>
<evidence type="ECO:0000313" key="1">
    <source>
        <dbReference type="EMBL" id="DAD46842.1"/>
    </source>
</evidence>
<dbReference type="PROSITE" id="PS51257">
    <property type="entry name" value="PROKAR_LIPOPROTEIN"/>
    <property type="match status" value="1"/>
</dbReference>
<keyword evidence="2" id="KW-1185">Reference proteome</keyword>
<organism evidence="1 2">
    <name type="scientific">Nelumbo nucifera</name>
    <name type="common">Sacred lotus</name>
    <dbReference type="NCBI Taxonomy" id="4432"/>
    <lineage>
        <taxon>Eukaryota</taxon>
        <taxon>Viridiplantae</taxon>
        <taxon>Streptophyta</taxon>
        <taxon>Embryophyta</taxon>
        <taxon>Tracheophyta</taxon>
        <taxon>Spermatophyta</taxon>
        <taxon>Magnoliopsida</taxon>
        <taxon>Proteales</taxon>
        <taxon>Nelumbonaceae</taxon>
        <taxon>Nelumbo</taxon>
    </lineage>
</organism>
<reference evidence="1 2" key="1">
    <citation type="journal article" date="2020" name="Mol. Biol. Evol.">
        <title>Distinct Expression and Methylation Patterns for Genes with Different Fates following a Single Whole-Genome Duplication in Flowering Plants.</title>
        <authorList>
            <person name="Shi T."/>
            <person name="Rahmani R.S."/>
            <person name="Gugger P.F."/>
            <person name="Wang M."/>
            <person name="Li H."/>
            <person name="Zhang Y."/>
            <person name="Li Z."/>
            <person name="Wang Q."/>
            <person name="Van de Peer Y."/>
            <person name="Marchal K."/>
            <person name="Chen J."/>
        </authorList>
    </citation>
    <scope>NUCLEOTIDE SEQUENCE [LARGE SCALE GENOMIC DNA]</scope>
    <source>
        <tissue evidence="1">Leaf</tissue>
    </source>
</reference>
<dbReference type="EMBL" id="DUZY01000008">
    <property type="protein sequence ID" value="DAD46842.1"/>
    <property type="molecule type" value="Genomic_DNA"/>
</dbReference>
<dbReference type="Proteomes" id="UP000607653">
    <property type="component" value="Unassembled WGS sequence"/>
</dbReference>
<proteinExistence type="predicted"/>
<accession>A0A822ZNN8</accession>
<evidence type="ECO:0000313" key="2">
    <source>
        <dbReference type="Proteomes" id="UP000607653"/>
    </source>
</evidence>
<name>A0A822ZNN8_NELNU</name>
<gene>
    <name evidence="1" type="ORF">HUJ06_016779</name>
</gene>
<sequence length="108" mass="12062">MTSFSRKLQQHRLCFISIHLFTFAMTACHWQRLVIQQGHETAIDKEGSCRSVIQQGHENGFSRKLQQHRLCFISIHLFTFADGCLPIGLARTIPPATQMAPLAGGLGA</sequence>